<dbReference type="InterPro" id="IPR000182">
    <property type="entry name" value="GNAT_dom"/>
</dbReference>
<gene>
    <name evidence="2" type="ORF">PENVUL_c004G04186</name>
</gene>
<comment type="caution">
    <text evidence="2">The sequence shown here is derived from an EMBL/GenBank/DDBJ whole genome shotgun (WGS) entry which is preliminary data.</text>
</comment>
<feature type="domain" description="N-acetyltransferase" evidence="1">
    <location>
        <begin position="63"/>
        <end position="165"/>
    </location>
</feature>
<dbReference type="PANTHER" id="PTHR43415:SF3">
    <property type="entry name" value="GNAT-FAMILY ACETYLTRANSFERASE"/>
    <property type="match status" value="1"/>
</dbReference>
<proteinExistence type="predicted"/>
<dbReference type="AlphaFoldDB" id="A0A1V6S8Z0"/>
<dbReference type="EMBL" id="MDYP01000004">
    <property type="protein sequence ID" value="OQE10240.1"/>
    <property type="molecule type" value="Genomic_DNA"/>
</dbReference>
<protein>
    <recommendedName>
        <fullName evidence="1">N-acetyltransferase domain-containing protein</fullName>
    </recommendedName>
</protein>
<dbReference type="InterPro" id="IPR016181">
    <property type="entry name" value="Acyl_CoA_acyltransferase"/>
</dbReference>
<keyword evidence="3" id="KW-1185">Reference proteome</keyword>
<dbReference type="SUPFAM" id="SSF55729">
    <property type="entry name" value="Acyl-CoA N-acyltransferases (Nat)"/>
    <property type="match status" value="1"/>
</dbReference>
<organism evidence="2 3">
    <name type="scientific">Penicillium vulpinum</name>
    <dbReference type="NCBI Taxonomy" id="29845"/>
    <lineage>
        <taxon>Eukaryota</taxon>
        <taxon>Fungi</taxon>
        <taxon>Dikarya</taxon>
        <taxon>Ascomycota</taxon>
        <taxon>Pezizomycotina</taxon>
        <taxon>Eurotiomycetes</taxon>
        <taxon>Eurotiomycetidae</taxon>
        <taxon>Eurotiales</taxon>
        <taxon>Aspergillaceae</taxon>
        <taxon>Penicillium</taxon>
    </lineage>
</organism>
<sequence length="202" mass="23615">MDSELNSDQIEELPSKGFHSTNLEFTSYNSREHDRFFKSFQEYSSSIIDACASSPQRMDLKFTSSVAKHLQRNSHLFMIIYGNTAYCEDIPIGTLFFESSHRDMAHHRCSKLGIGILKEYQLYQVEAVDWALNWAFNSANLHRVEMTVPSWNTQMGKVCEATGFRIEGARRECYFKDGEWWDEVIMSVLKKEWKQREAARKK</sequence>
<evidence type="ECO:0000313" key="2">
    <source>
        <dbReference type="EMBL" id="OQE10240.1"/>
    </source>
</evidence>
<dbReference type="GO" id="GO:0016747">
    <property type="term" value="F:acyltransferase activity, transferring groups other than amino-acyl groups"/>
    <property type="evidence" value="ECO:0007669"/>
    <property type="project" value="InterPro"/>
</dbReference>
<name>A0A1V6S8Z0_9EURO</name>
<evidence type="ECO:0000313" key="3">
    <source>
        <dbReference type="Proteomes" id="UP000191518"/>
    </source>
</evidence>
<reference evidence="3" key="1">
    <citation type="journal article" date="2017" name="Nat. Microbiol.">
        <title>Global analysis of biosynthetic gene clusters reveals vast potential of secondary metabolite production in Penicillium species.</title>
        <authorList>
            <person name="Nielsen J.C."/>
            <person name="Grijseels S."/>
            <person name="Prigent S."/>
            <person name="Ji B."/>
            <person name="Dainat J."/>
            <person name="Nielsen K.F."/>
            <person name="Frisvad J.C."/>
            <person name="Workman M."/>
            <person name="Nielsen J."/>
        </authorList>
    </citation>
    <scope>NUCLEOTIDE SEQUENCE [LARGE SCALE GENOMIC DNA]</scope>
    <source>
        <strain evidence="3">IBT 29486</strain>
    </source>
</reference>
<accession>A0A1V6S8Z0</accession>
<dbReference type="PANTHER" id="PTHR43415">
    <property type="entry name" value="SPERMIDINE N(1)-ACETYLTRANSFERASE"/>
    <property type="match status" value="1"/>
</dbReference>
<dbReference type="Gene3D" id="3.40.630.30">
    <property type="match status" value="1"/>
</dbReference>
<dbReference type="OrthoDB" id="64477at2759"/>
<dbReference type="Pfam" id="PF13302">
    <property type="entry name" value="Acetyltransf_3"/>
    <property type="match status" value="1"/>
</dbReference>
<evidence type="ECO:0000259" key="1">
    <source>
        <dbReference type="Pfam" id="PF13302"/>
    </source>
</evidence>
<dbReference type="Proteomes" id="UP000191518">
    <property type="component" value="Unassembled WGS sequence"/>
</dbReference>